<feature type="compositionally biased region" description="Acidic residues" evidence="1">
    <location>
        <begin position="100"/>
        <end position="117"/>
    </location>
</feature>
<proteinExistence type="predicted"/>
<evidence type="ECO:0000256" key="1">
    <source>
        <dbReference type="SAM" id="MobiDB-lite"/>
    </source>
</evidence>
<organism evidence="2 3">
    <name type="scientific">Sphaerobolus stellatus (strain SS14)</name>
    <dbReference type="NCBI Taxonomy" id="990650"/>
    <lineage>
        <taxon>Eukaryota</taxon>
        <taxon>Fungi</taxon>
        <taxon>Dikarya</taxon>
        <taxon>Basidiomycota</taxon>
        <taxon>Agaricomycotina</taxon>
        <taxon>Agaricomycetes</taxon>
        <taxon>Phallomycetidae</taxon>
        <taxon>Geastrales</taxon>
        <taxon>Sphaerobolaceae</taxon>
        <taxon>Sphaerobolus</taxon>
    </lineage>
</organism>
<evidence type="ECO:0000313" key="2">
    <source>
        <dbReference type="EMBL" id="KIJ33737.1"/>
    </source>
</evidence>
<dbReference type="EMBL" id="KN837208">
    <property type="protein sequence ID" value="KIJ33737.1"/>
    <property type="molecule type" value="Genomic_DNA"/>
</dbReference>
<accession>A0A0C9UWS7</accession>
<dbReference type="AlphaFoldDB" id="A0A0C9UWS7"/>
<feature type="compositionally biased region" description="Basic and acidic residues" evidence="1">
    <location>
        <begin position="160"/>
        <end position="172"/>
    </location>
</feature>
<feature type="compositionally biased region" description="Polar residues" evidence="1">
    <location>
        <begin position="35"/>
        <end position="48"/>
    </location>
</feature>
<keyword evidence="3" id="KW-1185">Reference proteome</keyword>
<gene>
    <name evidence="2" type="ORF">M422DRAFT_264186</name>
</gene>
<name>A0A0C9UWS7_SPHS4</name>
<dbReference type="HOGENOM" id="CLU_012886_3_0_1"/>
<sequence>MSTHHSQKWVEEPSVPAGEEDGPPQRLTAGDLTDPHQSSGDPQQSTEVFTLEHPGDQNMRVHNPQTVPVQVQSPIGAAGAAGTSMPITSDSGHNLGGAPDESDYISPDEGDTEEDDLINLKDNAEIIRTSMNRMSPKMKELLIAPKPKSSGKTIKPGNNRAHDKAAAKAATE</sequence>
<feature type="region of interest" description="Disordered" evidence="1">
    <location>
        <begin position="1"/>
        <end position="119"/>
    </location>
</feature>
<feature type="region of interest" description="Disordered" evidence="1">
    <location>
        <begin position="143"/>
        <end position="172"/>
    </location>
</feature>
<feature type="compositionally biased region" description="Polar residues" evidence="1">
    <location>
        <begin position="63"/>
        <end position="73"/>
    </location>
</feature>
<dbReference type="Proteomes" id="UP000054279">
    <property type="component" value="Unassembled WGS sequence"/>
</dbReference>
<evidence type="ECO:0000313" key="3">
    <source>
        <dbReference type="Proteomes" id="UP000054279"/>
    </source>
</evidence>
<protein>
    <submittedName>
        <fullName evidence="2">Uncharacterized protein</fullName>
    </submittedName>
</protein>
<reference evidence="2 3" key="1">
    <citation type="submission" date="2014-06" db="EMBL/GenBank/DDBJ databases">
        <title>Evolutionary Origins and Diversification of the Mycorrhizal Mutualists.</title>
        <authorList>
            <consortium name="DOE Joint Genome Institute"/>
            <consortium name="Mycorrhizal Genomics Consortium"/>
            <person name="Kohler A."/>
            <person name="Kuo A."/>
            <person name="Nagy L.G."/>
            <person name="Floudas D."/>
            <person name="Copeland A."/>
            <person name="Barry K.W."/>
            <person name="Cichocki N."/>
            <person name="Veneault-Fourrey C."/>
            <person name="LaButti K."/>
            <person name="Lindquist E.A."/>
            <person name="Lipzen A."/>
            <person name="Lundell T."/>
            <person name="Morin E."/>
            <person name="Murat C."/>
            <person name="Riley R."/>
            <person name="Ohm R."/>
            <person name="Sun H."/>
            <person name="Tunlid A."/>
            <person name="Henrissat B."/>
            <person name="Grigoriev I.V."/>
            <person name="Hibbett D.S."/>
            <person name="Martin F."/>
        </authorList>
    </citation>
    <scope>NUCLEOTIDE SEQUENCE [LARGE SCALE GENOMIC DNA]</scope>
    <source>
        <strain evidence="2 3">SS14</strain>
    </source>
</reference>